<dbReference type="Proteomes" id="UP001176940">
    <property type="component" value="Unassembled WGS sequence"/>
</dbReference>
<accession>A0ABN9M9Y4</accession>
<feature type="domain" description="ZP" evidence="4">
    <location>
        <begin position="49"/>
        <end position="311"/>
    </location>
</feature>
<keyword evidence="2" id="KW-1015">Disulfide bond</keyword>
<proteinExistence type="predicted"/>
<keyword evidence="1 3" id="KW-0732">Signal</keyword>
<dbReference type="PANTHER" id="PTHR14002:SF51">
    <property type="entry name" value="THYROID HORMONE DOWN-REGULATED PROTEIN (GENE 17)"/>
    <property type="match status" value="1"/>
</dbReference>
<dbReference type="Gene3D" id="2.60.40.3210">
    <property type="entry name" value="Zona pellucida, ZP-N domain"/>
    <property type="match status" value="1"/>
</dbReference>
<dbReference type="InterPro" id="IPR001507">
    <property type="entry name" value="ZP_dom"/>
</dbReference>
<evidence type="ECO:0000259" key="4">
    <source>
        <dbReference type="PROSITE" id="PS51034"/>
    </source>
</evidence>
<dbReference type="InterPro" id="IPR055356">
    <property type="entry name" value="ZP-N"/>
</dbReference>
<dbReference type="Pfam" id="PF23344">
    <property type="entry name" value="ZP-N"/>
    <property type="match status" value="1"/>
</dbReference>
<gene>
    <name evidence="5" type="ORF">RIMI_LOCUS18427490</name>
</gene>
<comment type="caution">
    <text evidence="5">The sequence shown here is derived from an EMBL/GenBank/DDBJ whole genome shotgun (WGS) entry which is preliminary data.</text>
</comment>
<dbReference type="Pfam" id="PF00100">
    <property type="entry name" value="Zona_pellucida"/>
    <property type="match status" value="1"/>
</dbReference>
<evidence type="ECO:0000313" key="5">
    <source>
        <dbReference type="EMBL" id="CAJ0962897.1"/>
    </source>
</evidence>
<protein>
    <recommendedName>
        <fullName evidence="4">ZP domain-containing protein</fullName>
    </recommendedName>
</protein>
<dbReference type="SMART" id="SM00241">
    <property type="entry name" value="ZP"/>
    <property type="match status" value="1"/>
</dbReference>
<dbReference type="PROSITE" id="PS51034">
    <property type="entry name" value="ZP_2"/>
    <property type="match status" value="1"/>
</dbReference>
<evidence type="ECO:0000256" key="2">
    <source>
        <dbReference type="ARBA" id="ARBA00023157"/>
    </source>
</evidence>
<name>A0ABN9M9Y4_9NEOB</name>
<feature type="non-terminal residue" evidence="5">
    <location>
        <position position="351"/>
    </location>
</feature>
<evidence type="ECO:0000256" key="3">
    <source>
        <dbReference type="SAM" id="SignalP"/>
    </source>
</evidence>
<reference evidence="5" key="1">
    <citation type="submission" date="2023-07" db="EMBL/GenBank/DDBJ databases">
        <authorList>
            <person name="Stuckert A."/>
        </authorList>
    </citation>
    <scope>NUCLEOTIDE SEQUENCE</scope>
</reference>
<feature type="chain" id="PRO_5045351497" description="ZP domain-containing protein" evidence="3">
    <location>
        <begin position="20"/>
        <end position="351"/>
    </location>
</feature>
<feature type="signal peptide" evidence="3">
    <location>
        <begin position="1"/>
        <end position="19"/>
    </location>
</feature>
<dbReference type="PANTHER" id="PTHR14002">
    <property type="entry name" value="ENDOGLIN/TGF-BETA RECEPTOR TYPE III"/>
    <property type="match status" value="1"/>
</dbReference>
<dbReference type="InterPro" id="IPR042235">
    <property type="entry name" value="ZP-C_dom"/>
</dbReference>
<organism evidence="5 6">
    <name type="scientific">Ranitomeya imitator</name>
    <name type="common">mimic poison frog</name>
    <dbReference type="NCBI Taxonomy" id="111125"/>
    <lineage>
        <taxon>Eukaryota</taxon>
        <taxon>Metazoa</taxon>
        <taxon>Chordata</taxon>
        <taxon>Craniata</taxon>
        <taxon>Vertebrata</taxon>
        <taxon>Euteleostomi</taxon>
        <taxon>Amphibia</taxon>
        <taxon>Batrachia</taxon>
        <taxon>Anura</taxon>
        <taxon>Neobatrachia</taxon>
        <taxon>Hyloidea</taxon>
        <taxon>Dendrobatidae</taxon>
        <taxon>Dendrobatinae</taxon>
        <taxon>Ranitomeya</taxon>
    </lineage>
</organism>
<keyword evidence="6" id="KW-1185">Reference proteome</keyword>
<dbReference type="InterPro" id="IPR055355">
    <property type="entry name" value="ZP-C"/>
</dbReference>
<dbReference type="Gene3D" id="2.60.40.4100">
    <property type="entry name" value="Zona pellucida, ZP-C domain"/>
    <property type="match status" value="1"/>
</dbReference>
<evidence type="ECO:0000256" key="1">
    <source>
        <dbReference type="ARBA" id="ARBA00022729"/>
    </source>
</evidence>
<sequence>MKMLLASLLALCTFLSAHAVTQECGGSVNCTCNLNNYNSSVTPPSPTINCSNGMMTIYISKCQLEKSLFNISNLALLNNTDPDCASLEYSVDGEFQVGFHNPMSTTKCGNKLEVNATHAIYSNILHIYAEEHTVVTRNNATANLSCIYPLIYPVSLNITLKPVSGTTDISVPGVTGTMTVIMTVFVDAELTQPVTADTVLTVEQTVYIQILMPELDANQFNIKVIRLYATPGATDPGTGLLFNLTSGSDGCPDPQYGVGVIYVLNNGNGTEARFALKIFKITNQNYVRLYADVTICATNCAVNCNEKSGRSSTPDNVATIALFLVVPLAIPPRHGPWCHCRSSLCSLQSLC</sequence>
<dbReference type="EMBL" id="CAUEEQ010056174">
    <property type="protein sequence ID" value="CAJ0962897.1"/>
    <property type="molecule type" value="Genomic_DNA"/>
</dbReference>
<evidence type="ECO:0000313" key="6">
    <source>
        <dbReference type="Proteomes" id="UP001176940"/>
    </source>
</evidence>